<accession>A0ABC8T8Q1</accession>
<dbReference type="Pfam" id="PF10354">
    <property type="entry name" value="BMT5-like"/>
    <property type="match status" value="1"/>
</dbReference>
<feature type="domain" description="25S rRNA (uridine-N(3))-methyltransferase BMT5-like" evidence="1">
    <location>
        <begin position="1"/>
        <end position="41"/>
    </location>
</feature>
<dbReference type="Proteomes" id="UP001642360">
    <property type="component" value="Unassembled WGS sequence"/>
</dbReference>
<name>A0ABC8T8Q1_9AQUA</name>
<evidence type="ECO:0000259" key="1">
    <source>
        <dbReference type="Pfam" id="PF10354"/>
    </source>
</evidence>
<dbReference type="InterPro" id="IPR019446">
    <property type="entry name" value="BMT5-like"/>
</dbReference>
<proteinExistence type="predicted"/>
<dbReference type="EMBL" id="CAUOFW020004111">
    <property type="protein sequence ID" value="CAK9163854.1"/>
    <property type="molecule type" value="Genomic_DNA"/>
</dbReference>
<evidence type="ECO:0000313" key="3">
    <source>
        <dbReference type="Proteomes" id="UP001642360"/>
    </source>
</evidence>
<dbReference type="AlphaFoldDB" id="A0ABC8T8Q1"/>
<sequence length="60" mass="7024">MHVTHKPGNPFSMWEIEKLAEEAGLHLVEEVYFTTQDYSCDENKRRDGYRSNDTFLVGQC</sequence>
<comment type="caution">
    <text evidence="2">The sequence shown here is derived from an EMBL/GenBank/DDBJ whole genome shotgun (WGS) entry which is preliminary data.</text>
</comment>
<organism evidence="2 3">
    <name type="scientific">Ilex paraguariensis</name>
    <name type="common">yerba mate</name>
    <dbReference type="NCBI Taxonomy" id="185542"/>
    <lineage>
        <taxon>Eukaryota</taxon>
        <taxon>Viridiplantae</taxon>
        <taxon>Streptophyta</taxon>
        <taxon>Embryophyta</taxon>
        <taxon>Tracheophyta</taxon>
        <taxon>Spermatophyta</taxon>
        <taxon>Magnoliopsida</taxon>
        <taxon>eudicotyledons</taxon>
        <taxon>Gunneridae</taxon>
        <taxon>Pentapetalae</taxon>
        <taxon>asterids</taxon>
        <taxon>campanulids</taxon>
        <taxon>Aquifoliales</taxon>
        <taxon>Aquifoliaceae</taxon>
        <taxon>Ilex</taxon>
    </lineage>
</organism>
<feature type="non-terminal residue" evidence="2">
    <location>
        <position position="60"/>
    </location>
</feature>
<reference evidence="2 3" key="1">
    <citation type="submission" date="2024-02" db="EMBL/GenBank/DDBJ databases">
        <authorList>
            <person name="Vignale AGUSTIN F."/>
            <person name="Sosa J E."/>
            <person name="Modenutti C."/>
        </authorList>
    </citation>
    <scope>NUCLEOTIDE SEQUENCE [LARGE SCALE GENOMIC DNA]</scope>
</reference>
<gene>
    <name evidence="2" type="ORF">ILEXP_LOCUS32928</name>
</gene>
<keyword evidence="3" id="KW-1185">Reference proteome</keyword>
<evidence type="ECO:0000313" key="2">
    <source>
        <dbReference type="EMBL" id="CAK9163854.1"/>
    </source>
</evidence>
<protein>
    <recommendedName>
        <fullName evidence="1">25S rRNA (uridine-N(3))-methyltransferase BMT5-like domain-containing protein</fullName>
    </recommendedName>
</protein>